<keyword evidence="3" id="KW-0238">DNA-binding</keyword>
<organism evidence="6">
    <name type="scientific">freshwater metagenome</name>
    <dbReference type="NCBI Taxonomy" id="449393"/>
    <lineage>
        <taxon>unclassified sequences</taxon>
        <taxon>metagenomes</taxon>
        <taxon>ecological metagenomes</taxon>
    </lineage>
</organism>
<dbReference type="Gene3D" id="3.40.1440.60">
    <property type="entry name" value="PriA, 3(prime) DNA-binding domain"/>
    <property type="match status" value="1"/>
</dbReference>
<dbReference type="GO" id="GO:0006270">
    <property type="term" value="P:DNA replication initiation"/>
    <property type="evidence" value="ECO:0007669"/>
    <property type="project" value="TreeGrafter"/>
</dbReference>
<dbReference type="Gene3D" id="3.40.50.300">
    <property type="entry name" value="P-loop containing nucleotide triphosphate hydrolases"/>
    <property type="match status" value="1"/>
</dbReference>
<evidence type="ECO:0000313" key="7">
    <source>
        <dbReference type="EMBL" id="CAB4922977.1"/>
    </source>
</evidence>
<accession>A0A6J5YCW2</accession>
<dbReference type="InterPro" id="IPR042115">
    <property type="entry name" value="PriA_3primeBD_sf"/>
</dbReference>
<dbReference type="GO" id="GO:0005524">
    <property type="term" value="F:ATP binding"/>
    <property type="evidence" value="ECO:0007669"/>
    <property type="project" value="UniProtKB-KW"/>
</dbReference>
<feature type="region of interest" description="Disordered" evidence="4">
    <location>
        <begin position="1"/>
        <end position="45"/>
    </location>
</feature>
<protein>
    <submittedName>
        <fullName evidence="6">Unannotated protein</fullName>
    </submittedName>
</protein>
<evidence type="ECO:0000256" key="2">
    <source>
        <dbReference type="ARBA" id="ARBA00022840"/>
    </source>
</evidence>
<name>A0A6J5YCW2_9ZZZZ</name>
<dbReference type="InterPro" id="IPR027417">
    <property type="entry name" value="P-loop_NTPase"/>
</dbReference>
<evidence type="ECO:0000259" key="5">
    <source>
        <dbReference type="Pfam" id="PF17764"/>
    </source>
</evidence>
<keyword evidence="1" id="KW-0547">Nucleotide-binding</keyword>
<sequence>MPARPDQPSFDFGEVIDDPEDPIDDPDDNVSDSPGTVPGLTAESGADPALHVVRVRPDQPAIAKLFDYSVPPSMSDQVRVGTMVRIALHGRRVGGWVVADHVEPPAGVTLQPLAKVTGWGPPPALFNLADWAAWRWAGRPASLLRTASPERAIRTVARPDTGRRAPATIVATDELHQLAAEALASAVSTVRLAPNTDPYPILMAAAARGPILVVGPVAATMRRLAIRVRRAGLDVALMPDDWAAARGGGVSVFGTRSAAWAPIESPSAIIVLDEHDESLQQEQAPTWHARDVLVERARRLGVPCVLISPMPSLEAQSLGPVLVPSRSSERAGWPILDVIDRRDSPPGEGLFSERFVAAVRSGGRIICVLNRKGRSRLTGCGTCGALATCERCSSSVTQDDDGTFVCVTCAAQRPPVCITCGGTRMRNLRAGVTRVREELEALAREPVAEFTSESNFGAAGTGTRIIIGTEAVLHHVHDASVVAFLDFDQELLAPRYRASEEALALLVRASRVLGAREQGGRLLVQTRLPDHEVIQSALHADPSRLSASDAARRQLLGYPPQRALASISGASASAWIDALGVVDGVEVRGPSDGRWLLRSENHSVLCDAIAAVPRPPGRVRIEVDPLRV</sequence>
<dbReference type="EMBL" id="CAFBNC010000005">
    <property type="protein sequence ID" value="CAB4922977.1"/>
    <property type="molecule type" value="Genomic_DNA"/>
</dbReference>
<feature type="compositionally biased region" description="Acidic residues" evidence="4">
    <location>
        <begin position="14"/>
        <end position="30"/>
    </location>
</feature>
<dbReference type="GO" id="GO:0003677">
    <property type="term" value="F:DNA binding"/>
    <property type="evidence" value="ECO:0007669"/>
    <property type="project" value="UniProtKB-KW"/>
</dbReference>
<evidence type="ECO:0000313" key="6">
    <source>
        <dbReference type="EMBL" id="CAB4322301.1"/>
    </source>
</evidence>
<evidence type="ECO:0000256" key="1">
    <source>
        <dbReference type="ARBA" id="ARBA00022741"/>
    </source>
</evidence>
<keyword evidence="2" id="KW-0067">ATP-binding</keyword>
<evidence type="ECO:0000256" key="3">
    <source>
        <dbReference type="ARBA" id="ARBA00023125"/>
    </source>
</evidence>
<reference evidence="6" key="1">
    <citation type="submission" date="2020-05" db="EMBL/GenBank/DDBJ databases">
        <authorList>
            <person name="Chiriac C."/>
            <person name="Salcher M."/>
            <person name="Ghai R."/>
            <person name="Kavagutti S V."/>
        </authorList>
    </citation>
    <scope>NUCLEOTIDE SEQUENCE</scope>
</reference>
<feature type="domain" description="Primosomal protein N' 3' DNA-binding" evidence="5">
    <location>
        <begin position="60"/>
        <end position="149"/>
    </location>
</feature>
<dbReference type="AlphaFoldDB" id="A0A6J5YCW2"/>
<dbReference type="GO" id="GO:0006310">
    <property type="term" value="P:DNA recombination"/>
    <property type="evidence" value="ECO:0007669"/>
    <property type="project" value="TreeGrafter"/>
</dbReference>
<dbReference type="PANTHER" id="PTHR30580">
    <property type="entry name" value="PRIMOSOMAL PROTEIN N"/>
    <property type="match status" value="1"/>
</dbReference>
<dbReference type="EMBL" id="CAEMXZ010000001">
    <property type="protein sequence ID" value="CAB4322301.1"/>
    <property type="molecule type" value="Genomic_DNA"/>
</dbReference>
<dbReference type="GO" id="GO:0006302">
    <property type="term" value="P:double-strand break repair"/>
    <property type="evidence" value="ECO:0007669"/>
    <property type="project" value="TreeGrafter"/>
</dbReference>
<dbReference type="InterPro" id="IPR041222">
    <property type="entry name" value="PriA_3primeBD"/>
</dbReference>
<dbReference type="Pfam" id="PF17764">
    <property type="entry name" value="PriA_3primeBD"/>
    <property type="match status" value="1"/>
</dbReference>
<proteinExistence type="predicted"/>
<evidence type="ECO:0000256" key="4">
    <source>
        <dbReference type="SAM" id="MobiDB-lite"/>
    </source>
</evidence>
<gene>
    <name evidence="6" type="ORF">UFOPK1392_00035</name>
    <name evidence="7" type="ORF">UFOPK3733_00186</name>
</gene>
<dbReference type="GO" id="GO:0043138">
    <property type="term" value="F:3'-5' DNA helicase activity"/>
    <property type="evidence" value="ECO:0007669"/>
    <property type="project" value="TreeGrafter"/>
</dbReference>
<dbReference type="PANTHER" id="PTHR30580:SF0">
    <property type="entry name" value="PRIMOSOMAL PROTEIN N"/>
    <property type="match status" value="1"/>
</dbReference>